<evidence type="ECO:0000256" key="2">
    <source>
        <dbReference type="SAM" id="SignalP"/>
    </source>
</evidence>
<organism evidence="3 4">
    <name type="scientific">Paspalum vaginatum</name>
    <name type="common">seashore paspalum</name>
    <dbReference type="NCBI Taxonomy" id="158149"/>
    <lineage>
        <taxon>Eukaryota</taxon>
        <taxon>Viridiplantae</taxon>
        <taxon>Streptophyta</taxon>
        <taxon>Embryophyta</taxon>
        <taxon>Tracheophyta</taxon>
        <taxon>Spermatophyta</taxon>
        <taxon>Magnoliopsida</taxon>
        <taxon>Liliopsida</taxon>
        <taxon>Poales</taxon>
        <taxon>Poaceae</taxon>
        <taxon>PACMAD clade</taxon>
        <taxon>Panicoideae</taxon>
        <taxon>Andropogonodae</taxon>
        <taxon>Paspaleae</taxon>
        <taxon>Paspalinae</taxon>
        <taxon>Paspalum</taxon>
    </lineage>
</organism>
<feature type="region of interest" description="Disordered" evidence="1">
    <location>
        <begin position="124"/>
        <end position="146"/>
    </location>
</feature>
<dbReference type="Proteomes" id="UP001164776">
    <property type="component" value="Unassembled WGS sequence"/>
</dbReference>
<feature type="signal peptide" evidence="2">
    <location>
        <begin position="1"/>
        <end position="26"/>
    </location>
</feature>
<accession>A0A9W7XD65</accession>
<gene>
    <name evidence="3" type="ORF">BS78_K024100</name>
</gene>
<feature type="compositionally biased region" description="Polar residues" evidence="1">
    <location>
        <begin position="126"/>
        <end position="140"/>
    </location>
</feature>
<keyword evidence="2" id="KW-0732">Signal</keyword>
<comment type="caution">
    <text evidence="3">The sequence shown here is derived from an EMBL/GenBank/DDBJ whole genome shotgun (WGS) entry which is preliminary data.</text>
</comment>
<proteinExistence type="predicted"/>
<keyword evidence="4" id="KW-1185">Reference proteome</keyword>
<protein>
    <recommendedName>
        <fullName evidence="5">Secreted protein</fullName>
    </recommendedName>
</protein>
<evidence type="ECO:0008006" key="5">
    <source>
        <dbReference type="Google" id="ProtNLM"/>
    </source>
</evidence>
<dbReference type="EMBL" id="MU629513">
    <property type="protein sequence ID" value="KAJ1256443.1"/>
    <property type="molecule type" value="Genomic_DNA"/>
</dbReference>
<sequence>MPVALLHLHHLPPWCVLLHKLVVARAVNATGGTGGGGARSGAAAGSPEEATLPTRQADGVGRLHPMEIRPPMPRIWAPVHATAWRPPEQAAMLGGGSRAVIGGGTAWGRRRAARASPKFSFLLHSPKQSFTRAGSRQSQPNDRHLA</sequence>
<evidence type="ECO:0000313" key="3">
    <source>
        <dbReference type="EMBL" id="KAJ1256443.1"/>
    </source>
</evidence>
<feature type="chain" id="PRO_5040730058" description="Secreted protein" evidence="2">
    <location>
        <begin position="27"/>
        <end position="146"/>
    </location>
</feature>
<evidence type="ECO:0000256" key="1">
    <source>
        <dbReference type="SAM" id="MobiDB-lite"/>
    </source>
</evidence>
<reference evidence="3 4" key="1">
    <citation type="submission" date="2022-10" db="EMBL/GenBank/DDBJ databases">
        <title>WGS assembly of Paspalum vaginatum 540-79.</title>
        <authorList>
            <person name="Sun G."/>
            <person name="Wase N."/>
            <person name="Shu S."/>
            <person name="Jenkins J."/>
            <person name="Zhou B."/>
            <person name="Torres-Rodriguez J."/>
            <person name="Chen C."/>
            <person name="Sandor L."/>
            <person name="Plott C."/>
            <person name="Yoshinga Y."/>
            <person name="Daum C."/>
            <person name="Qi P."/>
            <person name="Barry K."/>
            <person name="Lipzen A."/>
            <person name="Berry L."/>
            <person name="Pedersen C."/>
            <person name="Gottilla T."/>
            <person name="Foltz A."/>
            <person name="Yu H."/>
            <person name="O'Malley R."/>
            <person name="Zhang C."/>
            <person name="Devos K."/>
            <person name="Sigmon B."/>
            <person name="Yu B."/>
            <person name="Obata T."/>
            <person name="Schmutz J."/>
            <person name="Schnable J."/>
        </authorList>
    </citation>
    <scope>NUCLEOTIDE SEQUENCE [LARGE SCALE GENOMIC DNA]</scope>
    <source>
        <strain evidence="4">cv. 540-79</strain>
    </source>
</reference>
<name>A0A9W7XD65_9POAL</name>
<dbReference type="AlphaFoldDB" id="A0A9W7XD65"/>
<feature type="region of interest" description="Disordered" evidence="1">
    <location>
        <begin position="31"/>
        <end position="66"/>
    </location>
</feature>
<evidence type="ECO:0000313" key="4">
    <source>
        <dbReference type="Proteomes" id="UP001164776"/>
    </source>
</evidence>